<dbReference type="EMBL" id="HBNR01057077">
    <property type="protein sequence ID" value="CAE4624323.1"/>
    <property type="molecule type" value="Transcribed_RNA"/>
</dbReference>
<feature type="region of interest" description="Disordered" evidence="5">
    <location>
        <begin position="36"/>
        <end position="68"/>
    </location>
</feature>
<dbReference type="InterPro" id="IPR050362">
    <property type="entry name" value="Cation-dep_OMT"/>
</dbReference>
<name>A0A7S4VE88_9DINO</name>
<evidence type="ECO:0000256" key="2">
    <source>
        <dbReference type="ARBA" id="ARBA00022679"/>
    </source>
</evidence>
<dbReference type="PANTHER" id="PTHR10509">
    <property type="entry name" value="O-METHYLTRANSFERASE-RELATED"/>
    <property type="match status" value="1"/>
</dbReference>
<dbReference type="PANTHER" id="PTHR10509:SF14">
    <property type="entry name" value="CAFFEOYL-COA O-METHYLTRANSFERASE 3-RELATED"/>
    <property type="match status" value="1"/>
</dbReference>
<accession>A0A7S4VE88</accession>
<dbReference type="Pfam" id="PF01596">
    <property type="entry name" value="Methyltransf_3"/>
    <property type="match status" value="1"/>
</dbReference>
<keyword evidence="1" id="KW-0489">Methyltransferase</keyword>
<proteinExistence type="inferred from homology"/>
<dbReference type="GO" id="GO:0032259">
    <property type="term" value="P:methylation"/>
    <property type="evidence" value="ECO:0007669"/>
    <property type="project" value="UniProtKB-KW"/>
</dbReference>
<dbReference type="InterPro" id="IPR002935">
    <property type="entry name" value="SAM_O-MeTrfase"/>
</dbReference>
<dbReference type="GO" id="GO:0008171">
    <property type="term" value="F:O-methyltransferase activity"/>
    <property type="evidence" value="ECO:0007669"/>
    <property type="project" value="InterPro"/>
</dbReference>
<evidence type="ECO:0000256" key="5">
    <source>
        <dbReference type="SAM" id="MobiDB-lite"/>
    </source>
</evidence>
<evidence type="ECO:0000313" key="6">
    <source>
        <dbReference type="EMBL" id="CAE4624323.1"/>
    </source>
</evidence>
<evidence type="ECO:0000256" key="4">
    <source>
        <dbReference type="ARBA" id="ARBA00023453"/>
    </source>
</evidence>
<comment type="similarity">
    <text evidence="4">Belongs to the class I-like SAM-binding methyltransferase superfamily. Cation-dependent O-methyltransferase family.</text>
</comment>
<gene>
    <name evidence="6" type="ORF">AMON00008_LOCUS40149</name>
</gene>
<evidence type="ECO:0000256" key="3">
    <source>
        <dbReference type="ARBA" id="ARBA00022691"/>
    </source>
</evidence>
<evidence type="ECO:0000256" key="1">
    <source>
        <dbReference type="ARBA" id="ARBA00022603"/>
    </source>
</evidence>
<dbReference type="InterPro" id="IPR029063">
    <property type="entry name" value="SAM-dependent_MTases_sf"/>
</dbReference>
<dbReference type="Gene3D" id="3.40.50.150">
    <property type="entry name" value="Vaccinia Virus protein VP39"/>
    <property type="match status" value="1"/>
</dbReference>
<keyword evidence="3" id="KW-0949">S-adenosyl-L-methionine</keyword>
<protein>
    <submittedName>
        <fullName evidence="6">Uncharacterized protein</fullName>
    </submittedName>
</protein>
<organism evidence="6">
    <name type="scientific">Alexandrium monilatum</name>
    <dbReference type="NCBI Taxonomy" id="311494"/>
    <lineage>
        <taxon>Eukaryota</taxon>
        <taxon>Sar</taxon>
        <taxon>Alveolata</taxon>
        <taxon>Dinophyceae</taxon>
        <taxon>Gonyaulacales</taxon>
        <taxon>Pyrocystaceae</taxon>
        <taxon>Alexandrium</taxon>
    </lineage>
</organism>
<sequence>MAANMSANGKVANLASGAFPAATFPCDHLSTVGTAGGAEARPARDASSFPNDHIMGPAKVAAPGGGEKRVEAASWARPEQRATATSLRQAVNGTDWSALFAEGKTSCQMQPGWSASDDRCNALGCFCSMLGAQRVLEIGAFCGAASLSMAEVLPADGEVVSLDIDPAPFQEVGREIKAASPHFSKIHFIAGAAKESLEGLAAQQQPRPFDLVIIDADKAGMRGYFDLVCSTPGFLSGKATVCVDVTPFKGQPPDRYVKFGQADRWVENSGQDDIDAFRAFVQGSPKYQTFELAGMLVVRPIA</sequence>
<dbReference type="AlphaFoldDB" id="A0A7S4VE88"/>
<dbReference type="CDD" id="cd02440">
    <property type="entry name" value="AdoMet_MTases"/>
    <property type="match status" value="1"/>
</dbReference>
<dbReference type="GO" id="GO:0008757">
    <property type="term" value="F:S-adenosylmethionine-dependent methyltransferase activity"/>
    <property type="evidence" value="ECO:0007669"/>
    <property type="project" value="TreeGrafter"/>
</dbReference>
<reference evidence="6" key="1">
    <citation type="submission" date="2021-01" db="EMBL/GenBank/DDBJ databases">
        <authorList>
            <person name="Corre E."/>
            <person name="Pelletier E."/>
            <person name="Niang G."/>
            <person name="Scheremetjew M."/>
            <person name="Finn R."/>
            <person name="Kale V."/>
            <person name="Holt S."/>
            <person name="Cochrane G."/>
            <person name="Meng A."/>
            <person name="Brown T."/>
            <person name="Cohen L."/>
        </authorList>
    </citation>
    <scope>NUCLEOTIDE SEQUENCE</scope>
    <source>
        <strain evidence="6">CCMP3105</strain>
    </source>
</reference>
<dbReference type="PROSITE" id="PS51682">
    <property type="entry name" value="SAM_OMT_I"/>
    <property type="match status" value="1"/>
</dbReference>
<keyword evidence="2" id="KW-0808">Transferase</keyword>
<dbReference type="SUPFAM" id="SSF53335">
    <property type="entry name" value="S-adenosyl-L-methionine-dependent methyltransferases"/>
    <property type="match status" value="1"/>
</dbReference>